<evidence type="ECO:0000256" key="2">
    <source>
        <dbReference type="SAM" id="MobiDB-lite"/>
    </source>
</evidence>
<dbReference type="Pfam" id="PF07690">
    <property type="entry name" value="MFS_1"/>
    <property type="match status" value="2"/>
</dbReference>
<feature type="transmembrane region" description="Helical" evidence="3">
    <location>
        <begin position="513"/>
        <end position="535"/>
    </location>
</feature>
<feature type="transmembrane region" description="Helical" evidence="3">
    <location>
        <begin position="934"/>
        <end position="953"/>
    </location>
</feature>
<dbReference type="PANTHER" id="PTHR11360:SF260">
    <property type="entry name" value="MFS DOMAIN-CONTAINING PROTEIN"/>
    <property type="match status" value="1"/>
</dbReference>
<organism evidence="6">
    <name type="scientific">Culicoides sonorensis</name>
    <name type="common">Biting midge</name>
    <dbReference type="NCBI Taxonomy" id="179676"/>
    <lineage>
        <taxon>Eukaryota</taxon>
        <taxon>Metazoa</taxon>
        <taxon>Ecdysozoa</taxon>
        <taxon>Arthropoda</taxon>
        <taxon>Hexapoda</taxon>
        <taxon>Insecta</taxon>
        <taxon>Pterygota</taxon>
        <taxon>Neoptera</taxon>
        <taxon>Endopterygota</taxon>
        <taxon>Diptera</taxon>
        <taxon>Nematocera</taxon>
        <taxon>Chironomoidea</taxon>
        <taxon>Ceratopogonidae</taxon>
        <taxon>Ceratopogoninae</taxon>
        <taxon>Culicoides</taxon>
        <taxon>Monoculicoides</taxon>
    </lineage>
</organism>
<dbReference type="InterPro" id="IPR020846">
    <property type="entry name" value="MFS_dom"/>
</dbReference>
<dbReference type="InterPro" id="IPR011701">
    <property type="entry name" value="MFS"/>
</dbReference>
<proteinExistence type="predicted"/>
<feature type="transmembrane region" description="Helical" evidence="3">
    <location>
        <begin position="905"/>
        <end position="927"/>
    </location>
</feature>
<feature type="transmembrane region" description="Helical" evidence="3">
    <location>
        <begin position="965"/>
        <end position="988"/>
    </location>
</feature>
<accession>A0A336M5C5</accession>
<feature type="transmembrane region" description="Helical" evidence="3">
    <location>
        <begin position="801"/>
        <end position="823"/>
    </location>
</feature>
<evidence type="ECO:0000256" key="1">
    <source>
        <dbReference type="ARBA" id="ARBA00004141"/>
    </source>
</evidence>
<feature type="compositionally biased region" description="Low complexity" evidence="2">
    <location>
        <begin position="281"/>
        <end position="296"/>
    </location>
</feature>
<name>A0A336M5C5_CULSO</name>
<feature type="transmembrane region" description="Helical" evidence="3">
    <location>
        <begin position="541"/>
        <end position="562"/>
    </location>
</feature>
<reference evidence="5" key="1">
    <citation type="submission" date="2018-04" db="EMBL/GenBank/DDBJ databases">
        <authorList>
            <person name="Go L.Y."/>
            <person name="Mitchell J.A."/>
        </authorList>
    </citation>
    <scope>NUCLEOTIDE SEQUENCE</scope>
    <source>
        <tissue evidence="5">Whole organism</tissue>
    </source>
</reference>
<evidence type="ECO:0000313" key="5">
    <source>
        <dbReference type="EMBL" id="SSX03211.1"/>
    </source>
</evidence>
<dbReference type="EMBL" id="UFQS01000367">
    <property type="protein sequence ID" value="SSX03211.1"/>
    <property type="molecule type" value="Genomic_DNA"/>
</dbReference>
<dbReference type="GO" id="GO:0016020">
    <property type="term" value="C:membrane"/>
    <property type="evidence" value="ECO:0007669"/>
    <property type="project" value="UniProtKB-SubCell"/>
</dbReference>
<dbReference type="GO" id="GO:0008028">
    <property type="term" value="F:monocarboxylic acid transmembrane transporter activity"/>
    <property type="evidence" value="ECO:0007669"/>
    <property type="project" value="TreeGrafter"/>
</dbReference>
<feature type="compositionally biased region" description="Acidic residues" evidence="2">
    <location>
        <begin position="179"/>
        <end position="188"/>
    </location>
</feature>
<feature type="region of interest" description="Disordered" evidence="2">
    <location>
        <begin position="1"/>
        <end position="53"/>
    </location>
</feature>
<feature type="compositionally biased region" description="Polar residues" evidence="2">
    <location>
        <begin position="330"/>
        <end position="352"/>
    </location>
</feature>
<feature type="domain" description="Major facilitator superfamily (MFS) profile" evidence="4">
    <location>
        <begin position="386"/>
        <end position="989"/>
    </location>
</feature>
<feature type="region of interest" description="Disordered" evidence="2">
    <location>
        <begin position="179"/>
        <end position="202"/>
    </location>
</feature>
<dbReference type="PROSITE" id="PS50850">
    <property type="entry name" value="MFS"/>
    <property type="match status" value="1"/>
</dbReference>
<evidence type="ECO:0000259" key="4">
    <source>
        <dbReference type="PROSITE" id="PS50850"/>
    </source>
</evidence>
<keyword evidence="3" id="KW-1133">Transmembrane helix</keyword>
<keyword evidence="3" id="KW-0472">Membrane</keyword>
<gene>
    <name evidence="6" type="primary">CSON009295</name>
</gene>
<sequence>MDYSNAIQQSANGISIQQQQQQQHSSINKSGNSSANCSPINNKSNNGSINNRFNNSNASVNGLNLNSIITNNTQTTTTTTTQLNNFDESSNSGSVDDPETSNNKVIDKNINIIKSNLLNECQSSNTDDLLQQQSNNNSKNNKIKLKKKIGVVVDHQSSDNFYINNSSDKLINSEDDDIYEEDENDDDDERKPLKSSSKNGFIIPSNGQKCDSIINSASVNSNLNINSKINSDLDDIIHSSSKDNNIERISTENDEKNCDEGLRQPLLIQLSSEDSKESEQSNKIPKSIVKSSSINSFGDQQKNVKENFENNSQQHERPTLHVQFSQNEETPGYLSNNEKSHNENNVPNTPTGSIMSRGSESSSSSSSSSSSEEDSQYSEAPDGGWGWVVVFASFMVNLIADGITFSFGVLFVEFLNYFEESKGKTAWIGSLFMAMPLLSGPIASFLTDRYGCRKVTIAGSILAALGFVLSSVADSMEVLFLTFGILSGFGLSLCYVAAVVIVAYYFDKRRSFATGLSVCGSGIGTFIFAPLIQILLDEYGWRGTTLILAGIFLNMCVCGMLMKDLEWTKQRAKLKRKKKRGTGISADSFSVSNSTNTAGTIGNLNTTIPEIKEPEFDNMKPDDPRLFSSLITLPTYVRNGEKVPVEVLELLSRNRNVHSVLMHNYPSLCHSRSFSEPLSSKNNILSPGGTVIPASSPTDRSKSFAYTTENVDINQLPWLRRPHHHRSIRTPPTAAYLKDLKMHRHSLTYRGAMLNINRYRLRASSCPDIYRNSMTTIAKEKTAWYQGIDDFKDLFVDILDFSYFTDIRFCLFALSNLLLYTWYDVPYVYIADYAIEKGYSETDGSMLVSIIGIVNMVGEIVLGWAGDKESVSSNFIYAISMGMCGIITALVPLCKTYMSLATLSGFFGLFIAANYSLTSIILVELITLEKFTNAYGLLLLVQGIANLIGPPLAGWIYDVTTTYDLSFYVAGFFITISGMLLLVLPALGKYKKYKALKRQLSQNDVESNNTINAKVMNNTNSLICGKLPTIDEIPTTKSNTILSDCFGENLLKDGVGVKV</sequence>
<reference evidence="6" key="2">
    <citation type="submission" date="2018-07" db="EMBL/GenBank/DDBJ databases">
        <authorList>
            <person name="Quirk P.G."/>
            <person name="Krulwich T.A."/>
        </authorList>
    </citation>
    <scope>NUCLEOTIDE SEQUENCE</scope>
</reference>
<feature type="transmembrane region" description="Helical" evidence="3">
    <location>
        <begin position="424"/>
        <end position="443"/>
    </location>
</feature>
<comment type="subcellular location">
    <subcellularLocation>
        <location evidence="1">Membrane</location>
        <topology evidence="1">Multi-pass membrane protein</topology>
    </subcellularLocation>
</comment>
<feature type="transmembrane region" description="Helical" evidence="3">
    <location>
        <begin position="874"/>
        <end position="893"/>
    </location>
</feature>
<feature type="compositionally biased region" description="Low complexity" evidence="2">
    <location>
        <begin position="41"/>
        <end position="53"/>
    </location>
</feature>
<feature type="transmembrane region" description="Helical" evidence="3">
    <location>
        <begin position="385"/>
        <end position="412"/>
    </location>
</feature>
<dbReference type="VEuPathDB" id="VectorBase:CSON009295"/>
<feature type="transmembrane region" description="Helical" evidence="3">
    <location>
        <begin position="455"/>
        <end position="473"/>
    </location>
</feature>
<dbReference type="FunFam" id="1.20.1250.20:FF:000727">
    <property type="entry name" value="AGAP001782-PA"/>
    <property type="match status" value="1"/>
</dbReference>
<feature type="region of interest" description="Disordered" evidence="2">
    <location>
        <begin position="81"/>
        <end position="103"/>
    </location>
</feature>
<dbReference type="SUPFAM" id="SSF103473">
    <property type="entry name" value="MFS general substrate transporter"/>
    <property type="match status" value="1"/>
</dbReference>
<dbReference type="InterPro" id="IPR050327">
    <property type="entry name" value="Proton-linked_MCT"/>
</dbReference>
<dbReference type="AlphaFoldDB" id="A0A336M5C5"/>
<dbReference type="OMA" id="FAYTTEN"/>
<dbReference type="Gene3D" id="1.20.1250.20">
    <property type="entry name" value="MFS general substrate transporter like domains"/>
    <property type="match status" value="2"/>
</dbReference>
<feature type="region of interest" description="Disordered" evidence="2">
    <location>
        <begin position="330"/>
        <end position="378"/>
    </location>
</feature>
<keyword evidence="3" id="KW-0812">Transmembrane</keyword>
<feature type="transmembrane region" description="Helical" evidence="3">
    <location>
        <begin position="479"/>
        <end position="506"/>
    </location>
</feature>
<evidence type="ECO:0000256" key="3">
    <source>
        <dbReference type="SAM" id="Phobius"/>
    </source>
</evidence>
<protein>
    <submittedName>
        <fullName evidence="6">CSON009295 protein</fullName>
    </submittedName>
</protein>
<evidence type="ECO:0000313" key="6">
    <source>
        <dbReference type="EMBL" id="SSX23577.1"/>
    </source>
</evidence>
<dbReference type="FunFam" id="1.20.1250.20:FF:000505">
    <property type="entry name" value="Predicted protein"/>
    <property type="match status" value="1"/>
</dbReference>
<dbReference type="EMBL" id="UFQT01000367">
    <property type="protein sequence ID" value="SSX23577.1"/>
    <property type="molecule type" value="Genomic_DNA"/>
</dbReference>
<feature type="region of interest" description="Disordered" evidence="2">
    <location>
        <begin position="270"/>
        <end position="296"/>
    </location>
</feature>
<dbReference type="CDD" id="cd17352">
    <property type="entry name" value="MFS_MCT_SLC16"/>
    <property type="match status" value="1"/>
</dbReference>
<dbReference type="PANTHER" id="PTHR11360">
    <property type="entry name" value="MONOCARBOXYLATE TRANSPORTER"/>
    <property type="match status" value="1"/>
</dbReference>
<feature type="compositionally biased region" description="Low complexity" evidence="2">
    <location>
        <begin position="7"/>
        <end position="27"/>
    </location>
</feature>
<feature type="transmembrane region" description="Helical" evidence="3">
    <location>
        <begin position="843"/>
        <end position="862"/>
    </location>
</feature>
<dbReference type="InterPro" id="IPR036259">
    <property type="entry name" value="MFS_trans_sf"/>
</dbReference>
<feature type="compositionally biased region" description="Polar residues" evidence="2">
    <location>
        <begin position="28"/>
        <end position="40"/>
    </location>
</feature>
<feature type="compositionally biased region" description="Low complexity" evidence="2">
    <location>
        <begin position="353"/>
        <end position="370"/>
    </location>
</feature>